<evidence type="ECO:0000313" key="2">
    <source>
        <dbReference type="Proteomes" id="UP001362999"/>
    </source>
</evidence>
<evidence type="ECO:0000313" key="1">
    <source>
        <dbReference type="EMBL" id="KAK7051918.1"/>
    </source>
</evidence>
<dbReference type="AlphaFoldDB" id="A0AAW0DLF2"/>
<comment type="caution">
    <text evidence="1">The sequence shown here is derived from an EMBL/GenBank/DDBJ whole genome shotgun (WGS) entry which is preliminary data.</text>
</comment>
<sequence>MALSDPESPILPPELEREIFETAVIRHPDVILNLFLVSRRVHDWVEYVKYRTILPGGREFDLGVDTRMLCSEVQLLRAIQSKSKPESFFRDRVRHLFAEDMSATEFQILLSACKNIDILAVLTSTFPEIQSALQHEALHPRRLSISISHLIESVPQEAQFHPILTSVTHLDLYDVNHRDDFLDHLALLHALTHLSLWNGSASAAQMSAALSKCRGLEALVDMHGGNPNEIHPTFQDDAPCTADIRFVSISLDDDAYLRDWVVGTQGGIDFWARADAFIAKRRHGDIKPSTRYWIEECDGI</sequence>
<reference evidence="1 2" key="1">
    <citation type="journal article" date="2024" name="J Genomics">
        <title>Draft genome sequencing and assembly of Favolaschia claudopus CIRM-BRFM 2984 isolated from oak limbs.</title>
        <authorList>
            <person name="Navarro D."/>
            <person name="Drula E."/>
            <person name="Chaduli D."/>
            <person name="Cazenave R."/>
            <person name="Ahrendt S."/>
            <person name="Wang J."/>
            <person name="Lipzen A."/>
            <person name="Daum C."/>
            <person name="Barry K."/>
            <person name="Grigoriev I.V."/>
            <person name="Favel A."/>
            <person name="Rosso M.N."/>
            <person name="Martin F."/>
        </authorList>
    </citation>
    <scope>NUCLEOTIDE SEQUENCE [LARGE SCALE GENOMIC DNA]</scope>
    <source>
        <strain evidence="1 2">CIRM-BRFM 2984</strain>
    </source>
</reference>
<dbReference type="Proteomes" id="UP001362999">
    <property type="component" value="Unassembled WGS sequence"/>
</dbReference>
<organism evidence="1 2">
    <name type="scientific">Favolaschia claudopus</name>
    <dbReference type="NCBI Taxonomy" id="2862362"/>
    <lineage>
        <taxon>Eukaryota</taxon>
        <taxon>Fungi</taxon>
        <taxon>Dikarya</taxon>
        <taxon>Basidiomycota</taxon>
        <taxon>Agaricomycotina</taxon>
        <taxon>Agaricomycetes</taxon>
        <taxon>Agaricomycetidae</taxon>
        <taxon>Agaricales</taxon>
        <taxon>Marasmiineae</taxon>
        <taxon>Mycenaceae</taxon>
        <taxon>Favolaschia</taxon>
    </lineage>
</organism>
<dbReference type="EMBL" id="JAWWNJ010000007">
    <property type="protein sequence ID" value="KAK7051918.1"/>
    <property type="molecule type" value="Genomic_DNA"/>
</dbReference>
<gene>
    <name evidence="1" type="ORF">R3P38DRAFT_2857694</name>
</gene>
<evidence type="ECO:0008006" key="3">
    <source>
        <dbReference type="Google" id="ProtNLM"/>
    </source>
</evidence>
<accession>A0AAW0DLF2</accession>
<proteinExistence type="predicted"/>
<keyword evidence="2" id="KW-1185">Reference proteome</keyword>
<protein>
    <recommendedName>
        <fullName evidence="3">F-box domain-containing protein</fullName>
    </recommendedName>
</protein>
<dbReference type="SUPFAM" id="SSF52047">
    <property type="entry name" value="RNI-like"/>
    <property type="match status" value="1"/>
</dbReference>
<name>A0AAW0DLF2_9AGAR</name>